<reference evidence="2" key="2">
    <citation type="journal article" date="2015" name="Fish Shellfish Immunol.">
        <title>Early steps in the European eel (Anguilla anguilla)-Vibrio vulnificus interaction in the gills: Role of the RtxA13 toxin.</title>
        <authorList>
            <person name="Callol A."/>
            <person name="Pajuelo D."/>
            <person name="Ebbesson L."/>
            <person name="Teles M."/>
            <person name="MacKenzie S."/>
            <person name="Amaro C."/>
        </authorList>
    </citation>
    <scope>NUCLEOTIDE SEQUENCE</scope>
</reference>
<sequence>MYILYTDVSLHIIPSKVPTKTRQTEQMGKKGHHYPAQAVIH</sequence>
<protein>
    <submittedName>
        <fullName evidence="2">Uncharacterized protein</fullName>
    </submittedName>
</protein>
<evidence type="ECO:0000256" key="1">
    <source>
        <dbReference type="SAM" id="MobiDB-lite"/>
    </source>
</evidence>
<evidence type="ECO:0000313" key="2">
    <source>
        <dbReference type="EMBL" id="JAH85946.1"/>
    </source>
</evidence>
<accession>A0A0E9W6L5</accession>
<dbReference type="AlphaFoldDB" id="A0A0E9W6L5"/>
<reference evidence="2" key="1">
    <citation type="submission" date="2014-11" db="EMBL/GenBank/DDBJ databases">
        <authorList>
            <person name="Amaro Gonzalez C."/>
        </authorList>
    </citation>
    <scope>NUCLEOTIDE SEQUENCE</scope>
</reference>
<feature type="region of interest" description="Disordered" evidence="1">
    <location>
        <begin position="19"/>
        <end position="41"/>
    </location>
</feature>
<organism evidence="2">
    <name type="scientific">Anguilla anguilla</name>
    <name type="common">European freshwater eel</name>
    <name type="synonym">Muraena anguilla</name>
    <dbReference type="NCBI Taxonomy" id="7936"/>
    <lineage>
        <taxon>Eukaryota</taxon>
        <taxon>Metazoa</taxon>
        <taxon>Chordata</taxon>
        <taxon>Craniata</taxon>
        <taxon>Vertebrata</taxon>
        <taxon>Euteleostomi</taxon>
        <taxon>Actinopterygii</taxon>
        <taxon>Neopterygii</taxon>
        <taxon>Teleostei</taxon>
        <taxon>Anguilliformes</taxon>
        <taxon>Anguillidae</taxon>
        <taxon>Anguilla</taxon>
    </lineage>
</organism>
<proteinExistence type="predicted"/>
<dbReference type="EMBL" id="GBXM01022631">
    <property type="protein sequence ID" value="JAH85946.1"/>
    <property type="molecule type" value="Transcribed_RNA"/>
</dbReference>
<name>A0A0E9W6L5_ANGAN</name>